<evidence type="ECO:0000256" key="1">
    <source>
        <dbReference type="SAM" id="MobiDB-lite"/>
    </source>
</evidence>
<feature type="compositionally biased region" description="Polar residues" evidence="1">
    <location>
        <begin position="446"/>
        <end position="455"/>
    </location>
</feature>
<feature type="compositionally biased region" description="Basic and acidic residues" evidence="1">
    <location>
        <begin position="105"/>
        <end position="118"/>
    </location>
</feature>
<proteinExistence type="predicted"/>
<protein>
    <submittedName>
        <fullName evidence="2">Uncharacterized protein</fullName>
    </submittedName>
</protein>
<sequence length="467" mass="51225">AKKRSRHQFKKLPLALPAIDLDGVYGNGENLFLDEDDIENTKVNGNICENTTAYANTKGTTRHQSSACGIRPQKPDSKIGLEGPSTDSTTNRYYDRSLPSKVYQTEKSRWNEENDCGRQMRTPLSHISGRRKPRGAESHAYSSVVKRYAKIPLPHTQLPQRPLSLSQTSVASSHVSQGSAASTCQHSLHTQEHPSTHTHPHIHAHTCSHSPTNHVSRWSKYLPDNERVLVSPESSPDMGFSSQRMRFSQLQSQAQSQSRPEPPASTQSLCQADVQCCVKGSTQHQPLSPAVDDRAERQSAGDNQGYPETHTVFEAPNPATSNKHDLTSSTFWSDSDSDDEVDTNGDQVHTKVGNMALGTKVRAEFDTGAGTGAKRPSYMKATGANRQILTSVGVSMFDSIESDSPEPECSKNPAYAHITRVPKGSKPSPSPVCNERYTHQLELTEEQNGQVSDSGKPNDFLHDGACE</sequence>
<dbReference type="AlphaFoldDB" id="A0A0L0FF72"/>
<feature type="compositionally biased region" description="Polar residues" evidence="1">
    <location>
        <begin position="157"/>
        <end position="188"/>
    </location>
</feature>
<gene>
    <name evidence="2" type="ORF">SARC_12068</name>
</gene>
<feature type="compositionally biased region" description="Basic residues" evidence="1">
    <location>
        <begin position="196"/>
        <end position="206"/>
    </location>
</feature>
<name>A0A0L0FF72_9EUKA</name>
<feature type="region of interest" description="Disordered" evidence="1">
    <location>
        <begin position="63"/>
        <end position="93"/>
    </location>
</feature>
<dbReference type="EMBL" id="KQ243645">
    <property type="protein sequence ID" value="KNC75405.1"/>
    <property type="molecule type" value="Genomic_DNA"/>
</dbReference>
<dbReference type="Proteomes" id="UP000054560">
    <property type="component" value="Unassembled WGS sequence"/>
</dbReference>
<organism evidence="2 3">
    <name type="scientific">Sphaeroforma arctica JP610</name>
    <dbReference type="NCBI Taxonomy" id="667725"/>
    <lineage>
        <taxon>Eukaryota</taxon>
        <taxon>Ichthyosporea</taxon>
        <taxon>Ichthyophonida</taxon>
        <taxon>Sphaeroforma</taxon>
    </lineage>
</organism>
<feature type="region of interest" description="Disordered" evidence="1">
    <location>
        <begin position="105"/>
        <end position="141"/>
    </location>
</feature>
<keyword evidence="3" id="KW-1185">Reference proteome</keyword>
<evidence type="ECO:0000313" key="2">
    <source>
        <dbReference type="EMBL" id="KNC75405.1"/>
    </source>
</evidence>
<evidence type="ECO:0000313" key="3">
    <source>
        <dbReference type="Proteomes" id="UP000054560"/>
    </source>
</evidence>
<feature type="non-terminal residue" evidence="2">
    <location>
        <position position="1"/>
    </location>
</feature>
<accession>A0A0L0FF72</accession>
<feature type="region of interest" description="Disordered" evidence="1">
    <location>
        <begin position="444"/>
        <end position="467"/>
    </location>
</feature>
<dbReference type="RefSeq" id="XP_014149307.1">
    <property type="nucleotide sequence ID" value="XM_014293832.1"/>
</dbReference>
<feature type="region of interest" description="Disordered" evidence="1">
    <location>
        <begin position="157"/>
        <end position="214"/>
    </location>
</feature>
<dbReference type="GeneID" id="25912572"/>
<feature type="region of interest" description="Disordered" evidence="1">
    <location>
        <begin position="229"/>
        <end position="267"/>
    </location>
</feature>
<reference evidence="2 3" key="1">
    <citation type="submission" date="2011-02" db="EMBL/GenBank/DDBJ databases">
        <title>The Genome Sequence of Sphaeroforma arctica JP610.</title>
        <authorList>
            <consortium name="The Broad Institute Genome Sequencing Platform"/>
            <person name="Russ C."/>
            <person name="Cuomo C."/>
            <person name="Young S.K."/>
            <person name="Zeng Q."/>
            <person name="Gargeya S."/>
            <person name="Alvarado L."/>
            <person name="Berlin A."/>
            <person name="Chapman S.B."/>
            <person name="Chen Z."/>
            <person name="Freedman E."/>
            <person name="Gellesch M."/>
            <person name="Goldberg J."/>
            <person name="Griggs A."/>
            <person name="Gujja S."/>
            <person name="Heilman E."/>
            <person name="Heiman D."/>
            <person name="Howarth C."/>
            <person name="Mehta T."/>
            <person name="Neiman D."/>
            <person name="Pearson M."/>
            <person name="Roberts A."/>
            <person name="Saif S."/>
            <person name="Shea T."/>
            <person name="Shenoy N."/>
            <person name="Sisk P."/>
            <person name="Stolte C."/>
            <person name="Sykes S."/>
            <person name="White J."/>
            <person name="Yandava C."/>
            <person name="Burger G."/>
            <person name="Gray M.W."/>
            <person name="Holland P.W.H."/>
            <person name="King N."/>
            <person name="Lang F.B.F."/>
            <person name="Roger A.J."/>
            <person name="Ruiz-Trillo I."/>
            <person name="Haas B."/>
            <person name="Nusbaum C."/>
            <person name="Birren B."/>
        </authorList>
    </citation>
    <scope>NUCLEOTIDE SEQUENCE [LARGE SCALE GENOMIC DNA]</scope>
    <source>
        <strain evidence="2 3">JP610</strain>
    </source>
</reference>
<feature type="compositionally biased region" description="Low complexity" evidence="1">
    <location>
        <begin position="248"/>
        <end position="258"/>
    </location>
</feature>
<feature type="region of interest" description="Disordered" evidence="1">
    <location>
        <begin position="282"/>
        <end position="347"/>
    </location>
</feature>